<dbReference type="AlphaFoldDB" id="A0A4R1MPJ2"/>
<keyword evidence="4" id="KW-1185">Reference proteome</keyword>
<dbReference type="NCBIfam" id="TIGR00277">
    <property type="entry name" value="HDIG"/>
    <property type="match status" value="1"/>
</dbReference>
<feature type="domain" description="HD" evidence="2">
    <location>
        <begin position="60"/>
        <end position="156"/>
    </location>
</feature>
<dbReference type="InterPro" id="IPR003607">
    <property type="entry name" value="HD/PDEase_dom"/>
</dbReference>
<protein>
    <submittedName>
        <fullName evidence="3">Putative nucleotidyltransferase with HDIG domain</fullName>
    </submittedName>
</protein>
<dbReference type="SUPFAM" id="SSF109604">
    <property type="entry name" value="HD-domain/PDEase-like"/>
    <property type="match status" value="1"/>
</dbReference>
<dbReference type="PANTHER" id="PTHR47545">
    <property type="entry name" value="MULTIFUNCTIONAL CCA PROTEIN"/>
    <property type="match status" value="1"/>
</dbReference>
<dbReference type="Proteomes" id="UP000294545">
    <property type="component" value="Unassembled WGS sequence"/>
</dbReference>
<dbReference type="InterPro" id="IPR050124">
    <property type="entry name" value="tRNA_CCA-adding_enzyme"/>
</dbReference>
<evidence type="ECO:0000256" key="1">
    <source>
        <dbReference type="ARBA" id="ARBA00022741"/>
    </source>
</evidence>
<dbReference type="InterPro" id="IPR006674">
    <property type="entry name" value="HD_domain"/>
</dbReference>
<gene>
    <name evidence="3" type="ORF">EDC19_2134</name>
</gene>
<reference evidence="3 4" key="1">
    <citation type="submission" date="2019-03" db="EMBL/GenBank/DDBJ databases">
        <title>Genomic Encyclopedia of Type Strains, Phase IV (KMG-IV): sequencing the most valuable type-strain genomes for metagenomic binning, comparative biology and taxonomic classification.</title>
        <authorList>
            <person name="Goeker M."/>
        </authorList>
    </citation>
    <scope>NUCLEOTIDE SEQUENCE [LARGE SCALE GENOMIC DNA]</scope>
    <source>
        <strain evidence="3 4">DSM 24176</strain>
    </source>
</reference>
<evidence type="ECO:0000313" key="4">
    <source>
        <dbReference type="Proteomes" id="UP000294545"/>
    </source>
</evidence>
<dbReference type="InterPro" id="IPR006675">
    <property type="entry name" value="HDIG_dom"/>
</dbReference>
<dbReference type="PANTHER" id="PTHR47545:SF2">
    <property type="entry name" value="CC-ADDING TRNA NUCLEOTIDYLTRANSFERASE"/>
    <property type="match status" value="1"/>
</dbReference>
<dbReference type="GO" id="GO:0000166">
    <property type="term" value="F:nucleotide binding"/>
    <property type="evidence" value="ECO:0007669"/>
    <property type="project" value="UniProtKB-KW"/>
</dbReference>
<dbReference type="RefSeq" id="WP_132282836.1">
    <property type="nucleotide sequence ID" value="NZ_SMGQ01000014.1"/>
</dbReference>
<sequence>MDKHRYFIEFDKHLLNDEKPSHYFNELVKTNAYPIEEPLIQVLKLKQIEQNTIHHPEGNVWNHTMLVIDNAAILKPYSQDKRVMMWGALLHDIGKLTTTKVRKGKITAYNHDKEGEEQAEAFLSQLTEDTYFINKVKKLVRWHMQPLFVAKNLPFAQIKAMLQEVEASEIGLFSLCDRLGRGDTPTSKQEEQKKAVIKFLETSKQYAPSYEVEKINQVIDVIKTFKQM</sequence>
<dbReference type="OrthoDB" id="9805698at2"/>
<evidence type="ECO:0000259" key="2">
    <source>
        <dbReference type="Pfam" id="PF01966"/>
    </source>
</evidence>
<accession>A0A4R1MPJ2</accession>
<keyword evidence="1" id="KW-0547">Nucleotide-binding</keyword>
<dbReference type="CDD" id="cd00077">
    <property type="entry name" value="HDc"/>
    <property type="match status" value="1"/>
</dbReference>
<keyword evidence="3" id="KW-0808">Transferase</keyword>
<evidence type="ECO:0000313" key="3">
    <source>
        <dbReference type="EMBL" id="TCK92399.1"/>
    </source>
</evidence>
<comment type="caution">
    <text evidence="3">The sequence shown here is derived from an EMBL/GenBank/DDBJ whole genome shotgun (WGS) entry which is preliminary data.</text>
</comment>
<proteinExistence type="predicted"/>
<dbReference type="Pfam" id="PF01966">
    <property type="entry name" value="HD"/>
    <property type="match status" value="1"/>
</dbReference>
<dbReference type="GO" id="GO:0016740">
    <property type="term" value="F:transferase activity"/>
    <property type="evidence" value="ECO:0007669"/>
    <property type="project" value="UniProtKB-KW"/>
</dbReference>
<dbReference type="Gene3D" id="1.10.3090.10">
    <property type="entry name" value="cca-adding enzyme, domain 2"/>
    <property type="match status" value="1"/>
</dbReference>
<dbReference type="EMBL" id="SMGQ01000014">
    <property type="protein sequence ID" value="TCK92399.1"/>
    <property type="molecule type" value="Genomic_DNA"/>
</dbReference>
<name>A0A4R1MPJ2_9FIRM</name>
<organism evidence="3 4">
    <name type="scientific">Natranaerovirga hydrolytica</name>
    <dbReference type="NCBI Taxonomy" id="680378"/>
    <lineage>
        <taxon>Bacteria</taxon>
        <taxon>Bacillati</taxon>
        <taxon>Bacillota</taxon>
        <taxon>Clostridia</taxon>
        <taxon>Lachnospirales</taxon>
        <taxon>Natranaerovirgaceae</taxon>
        <taxon>Natranaerovirga</taxon>
    </lineage>
</organism>